<evidence type="ECO:0000256" key="1">
    <source>
        <dbReference type="SAM" id="MobiDB-lite"/>
    </source>
</evidence>
<dbReference type="EMBL" id="CAJOBH010002439">
    <property type="protein sequence ID" value="CAF3906691.1"/>
    <property type="molecule type" value="Genomic_DNA"/>
</dbReference>
<dbReference type="Proteomes" id="UP000681967">
    <property type="component" value="Unassembled WGS sequence"/>
</dbReference>
<dbReference type="AlphaFoldDB" id="A0A8S2LK38"/>
<gene>
    <name evidence="2" type="ORF">BYL167_LOCUS8760</name>
</gene>
<feature type="compositionally biased region" description="Low complexity" evidence="1">
    <location>
        <begin position="51"/>
        <end position="69"/>
    </location>
</feature>
<feature type="compositionally biased region" description="Acidic residues" evidence="1">
    <location>
        <begin position="191"/>
        <end position="204"/>
    </location>
</feature>
<proteinExistence type="predicted"/>
<name>A0A8S2LK38_9BILA</name>
<evidence type="ECO:0000313" key="2">
    <source>
        <dbReference type="EMBL" id="CAF3906691.1"/>
    </source>
</evidence>
<comment type="caution">
    <text evidence="2">The sequence shown here is derived from an EMBL/GenBank/DDBJ whole genome shotgun (WGS) entry which is preliminary data.</text>
</comment>
<sequence>MATPPNEPPSQRSRGHELFGRQAKLHTDYRDQSSGLPISDTHTPLPSLRTTHSLVSSPNSTSSSSNLPHQHSPASMHLRSPLLSTESFAHSSDNNVQLISIHRRPELTYIKDLPLPPEPPTYHRISTKLQETDFPLHEHSRTDESEKIKTEDEKPSHLSHTAAVEKLTNDSSIYDDDNDVIHDDNAHNDNEQEYSSESFDEEENSTNINDRDPKVNIHNYQNDKIEDLYDGDREPATLIRYLTHAVETLMGTLPVYDEYIRLNLAPIRKLFEKRINTNGLPIEDLLSIPPKQFLQILSQVQDLYQTAQSLESGDTENMNQLYFHAQKCKLYGSRQDENINKVILKNEEVATMSSRGHRDRCRLILYPDGIVTCTLKAKLLARTLYCFQLNRVKKSLLPKLPAGNVLASRLSKNIRKHESELNLAQSKIQLILSSSSGAFPSSTILFSSAYQLQDWVDMIDRTKQELIQRSSAVLNQTNNQLRLADSIIQKRLDLIKPNLYESNSIESSSTIQTISPCKTYSGTLCITIHSMHGPALYNPTRQYQTLPAMSSMQQQLQKHFQFYVAVEIDSYNTFNTHAKTRTQKMIQPELVEFKEEVFSII</sequence>
<feature type="region of interest" description="Disordered" evidence="1">
    <location>
        <begin position="132"/>
        <end position="215"/>
    </location>
</feature>
<accession>A0A8S2LK38</accession>
<feature type="compositionally biased region" description="Basic and acidic residues" evidence="1">
    <location>
        <begin position="179"/>
        <end position="190"/>
    </location>
</feature>
<feature type="compositionally biased region" description="Polar residues" evidence="1">
    <location>
        <begin position="32"/>
        <end position="50"/>
    </location>
</feature>
<organism evidence="2 3">
    <name type="scientific">Rotaria magnacalcarata</name>
    <dbReference type="NCBI Taxonomy" id="392030"/>
    <lineage>
        <taxon>Eukaryota</taxon>
        <taxon>Metazoa</taxon>
        <taxon>Spiralia</taxon>
        <taxon>Gnathifera</taxon>
        <taxon>Rotifera</taxon>
        <taxon>Eurotatoria</taxon>
        <taxon>Bdelloidea</taxon>
        <taxon>Philodinida</taxon>
        <taxon>Philodinidae</taxon>
        <taxon>Rotaria</taxon>
    </lineage>
</organism>
<protein>
    <submittedName>
        <fullName evidence="2">Uncharacterized protein</fullName>
    </submittedName>
</protein>
<feature type="compositionally biased region" description="Basic and acidic residues" evidence="1">
    <location>
        <begin position="14"/>
        <end position="31"/>
    </location>
</feature>
<evidence type="ECO:0000313" key="3">
    <source>
        <dbReference type="Proteomes" id="UP000681967"/>
    </source>
</evidence>
<reference evidence="2" key="1">
    <citation type="submission" date="2021-02" db="EMBL/GenBank/DDBJ databases">
        <authorList>
            <person name="Nowell W R."/>
        </authorList>
    </citation>
    <scope>NUCLEOTIDE SEQUENCE</scope>
</reference>
<feature type="region of interest" description="Disordered" evidence="1">
    <location>
        <begin position="1"/>
        <end position="77"/>
    </location>
</feature>
<feature type="compositionally biased region" description="Basic and acidic residues" evidence="1">
    <location>
        <begin position="132"/>
        <end position="156"/>
    </location>
</feature>